<keyword evidence="3" id="KW-1003">Cell membrane</keyword>
<sequence>MTTIATTQAGTDSASRRRVRRAAVSGFFGSALEYYDFLIYGSASALIFGQLFFAETGAAGTLLSIATFGVAYVVRPLGAVLWGHIGDRFGRRLALVLTIALMGVATFCIGLLPTFATIGWVAPVLLVLLRLLQGLSAGGESPGSTSLTVEHAPDRHRAWYTSFTMSGMQFGIALGSLVFIPVALLPEEALFSWGWRIPFLASGVLTIIAYLLRRKLDEPDTFTEMQAEGTRAKLPIAVLLKDHWRTTIRVLFLSTINIVGTIFNVFALAYGTQNGVPSAVMLAVVSLGNLVAVVMAPVSGRLSDRFGRRPLFIIGSLGASVFITLLFIAIDAGDIPMIYLSGIVGIGVFYCIPITVGATWYPEQFPARCRYTGMAVGLMLGILLAGFAPAVAQGLGAGGTNWLPAIVLCGAASLISSAVAVFAPETFRVSKQLLGERRLQG</sequence>
<feature type="transmembrane region" description="Helical" evidence="7">
    <location>
        <begin position="59"/>
        <end position="81"/>
    </location>
</feature>
<evidence type="ECO:0000256" key="1">
    <source>
        <dbReference type="ARBA" id="ARBA00004651"/>
    </source>
</evidence>
<dbReference type="Pfam" id="PF07690">
    <property type="entry name" value="MFS_1"/>
    <property type="match status" value="1"/>
</dbReference>
<feature type="transmembrane region" description="Helical" evidence="7">
    <location>
        <begin position="93"/>
        <end position="112"/>
    </location>
</feature>
<evidence type="ECO:0000256" key="5">
    <source>
        <dbReference type="ARBA" id="ARBA00022989"/>
    </source>
</evidence>
<dbReference type="GO" id="GO:0005886">
    <property type="term" value="C:plasma membrane"/>
    <property type="evidence" value="ECO:0007669"/>
    <property type="project" value="UniProtKB-SubCell"/>
</dbReference>
<dbReference type="GO" id="GO:0022857">
    <property type="term" value="F:transmembrane transporter activity"/>
    <property type="evidence" value="ECO:0007669"/>
    <property type="project" value="InterPro"/>
</dbReference>
<evidence type="ECO:0000313" key="9">
    <source>
        <dbReference type="EMBL" id="SDY63192.1"/>
    </source>
</evidence>
<evidence type="ECO:0000256" key="4">
    <source>
        <dbReference type="ARBA" id="ARBA00022692"/>
    </source>
</evidence>
<feature type="transmembrane region" description="Helical" evidence="7">
    <location>
        <begin position="158"/>
        <end position="184"/>
    </location>
</feature>
<feature type="transmembrane region" description="Helical" evidence="7">
    <location>
        <begin position="276"/>
        <end position="298"/>
    </location>
</feature>
<evidence type="ECO:0000259" key="8">
    <source>
        <dbReference type="PROSITE" id="PS50850"/>
    </source>
</evidence>
<evidence type="ECO:0000256" key="3">
    <source>
        <dbReference type="ARBA" id="ARBA00022475"/>
    </source>
</evidence>
<dbReference type="SUPFAM" id="SSF103473">
    <property type="entry name" value="MFS general substrate transporter"/>
    <property type="match status" value="1"/>
</dbReference>
<dbReference type="Gene3D" id="1.20.1250.20">
    <property type="entry name" value="MFS general substrate transporter like domains"/>
    <property type="match status" value="1"/>
</dbReference>
<dbReference type="PROSITE" id="PS00216">
    <property type="entry name" value="SUGAR_TRANSPORT_1"/>
    <property type="match status" value="1"/>
</dbReference>
<evidence type="ECO:0000313" key="10">
    <source>
        <dbReference type="Proteomes" id="UP000198891"/>
    </source>
</evidence>
<name>A0A1H3LFJ0_9MICO</name>
<dbReference type="InterPro" id="IPR020846">
    <property type="entry name" value="MFS_dom"/>
</dbReference>
<keyword evidence="5 7" id="KW-1133">Transmembrane helix</keyword>
<evidence type="ECO:0000256" key="7">
    <source>
        <dbReference type="SAM" id="Phobius"/>
    </source>
</evidence>
<keyword evidence="2" id="KW-0813">Transport</keyword>
<keyword evidence="10" id="KW-1185">Reference proteome</keyword>
<dbReference type="PROSITE" id="PS50850">
    <property type="entry name" value="MFS"/>
    <property type="match status" value="1"/>
</dbReference>
<dbReference type="OrthoDB" id="8953821at2"/>
<dbReference type="STRING" id="381665.SAMN05216554_0960"/>
<dbReference type="EMBL" id="FNPZ01000001">
    <property type="protein sequence ID" value="SDY63192.1"/>
    <property type="molecule type" value="Genomic_DNA"/>
</dbReference>
<dbReference type="AlphaFoldDB" id="A0A1H3LFJ0"/>
<comment type="subcellular location">
    <subcellularLocation>
        <location evidence="1">Cell membrane</location>
        <topology evidence="1">Multi-pass membrane protein</topology>
    </subcellularLocation>
</comment>
<organism evidence="9 10">
    <name type="scientific">Herbiconiux ginsengi</name>
    <dbReference type="NCBI Taxonomy" id="381665"/>
    <lineage>
        <taxon>Bacteria</taxon>
        <taxon>Bacillati</taxon>
        <taxon>Actinomycetota</taxon>
        <taxon>Actinomycetes</taxon>
        <taxon>Micrococcales</taxon>
        <taxon>Microbacteriaceae</taxon>
        <taxon>Herbiconiux</taxon>
    </lineage>
</organism>
<reference evidence="9 10" key="1">
    <citation type="submission" date="2016-10" db="EMBL/GenBank/DDBJ databases">
        <authorList>
            <person name="de Groot N.N."/>
        </authorList>
    </citation>
    <scope>NUCLEOTIDE SEQUENCE [LARGE SCALE GENOMIC DNA]</scope>
    <source>
        <strain evidence="9 10">CGMCC 4.3491</strain>
    </source>
</reference>
<gene>
    <name evidence="9" type="ORF">SAMN05216554_0960</name>
</gene>
<proteinExistence type="predicted"/>
<dbReference type="InterPro" id="IPR005829">
    <property type="entry name" value="Sugar_transporter_CS"/>
</dbReference>
<dbReference type="InterPro" id="IPR011701">
    <property type="entry name" value="MFS"/>
</dbReference>
<dbReference type="RefSeq" id="WP_092549481.1">
    <property type="nucleotide sequence ID" value="NZ_FNPZ01000001.1"/>
</dbReference>
<protein>
    <submittedName>
        <fullName evidence="9">Major Facilitator Superfamily protein</fullName>
    </submittedName>
</protein>
<feature type="transmembrane region" description="Helical" evidence="7">
    <location>
        <begin position="310"/>
        <end position="330"/>
    </location>
</feature>
<feature type="domain" description="Major facilitator superfamily (MFS) profile" evidence="8">
    <location>
        <begin position="22"/>
        <end position="428"/>
    </location>
</feature>
<accession>A0A1H3LFJ0</accession>
<feature type="transmembrane region" description="Helical" evidence="7">
    <location>
        <begin position="402"/>
        <end position="423"/>
    </location>
</feature>
<dbReference type="PANTHER" id="PTHR43045:SF1">
    <property type="entry name" value="SHIKIMATE TRANSPORTER"/>
    <property type="match status" value="1"/>
</dbReference>
<feature type="transmembrane region" description="Helical" evidence="7">
    <location>
        <begin position="250"/>
        <end position="270"/>
    </location>
</feature>
<feature type="transmembrane region" description="Helical" evidence="7">
    <location>
        <begin position="336"/>
        <end position="361"/>
    </location>
</feature>
<dbReference type="InterPro" id="IPR036259">
    <property type="entry name" value="MFS_trans_sf"/>
</dbReference>
<feature type="transmembrane region" description="Helical" evidence="7">
    <location>
        <begin position="373"/>
        <end position="396"/>
    </location>
</feature>
<dbReference type="Proteomes" id="UP000198891">
    <property type="component" value="Unassembled WGS sequence"/>
</dbReference>
<keyword evidence="6 7" id="KW-0472">Membrane</keyword>
<dbReference type="PROSITE" id="PS00217">
    <property type="entry name" value="SUGAR_TRANSPORT_2"/>
    <property type="match status" value="1"/>
</dbReference>
<evidence type="ECO:0000256" key="2">
    <source>
        <dbReference type="ARBA" id="ARBA00022448"/>
    </source>
</evidence>
<keyword evidence="4 7" id="KW-0812">Transmembrane</keyword>
<evidence type="ECO:0000256" key="6">
    <source>
        <dbReference type="ARBA" id="ARBA00023136"/>
    </source>
</evidence>
<dbReference type="PANTHER" id="PTHR43045">
    <property type="entry name" value="SHIKIMATE TRANSPORTER"/>
    <property type="match status" value="1"/>
</dbReference>
<feature type="transmembrane region" description="Helical" evidence="7">
    <location>
        <begin position="190"/>
        <end position="212"/>
    </location>
</feature>
<feature type="transmembrane region" description="Helical" evidence="7">
    <location>
        <begin position="118"/>
        <end position="137"/>
    </location>
</feature>
<feature type="transmembrane region" description="Helical" evidence="7">
    <location>
        <begin position="34"/>
        <end position="53"/>
    </location>
</feature>